<evidence type="ECO:0000259" key="5">
    <source>
        <dbReference type="Pfam" id="PF03968"/>
    </source>
</evidence>
<comment type="subcellular location">
    <subcellularLocation>
        <location evidence="4">Periplasm</location>
    </subcellularLocation>
</comment>
<dbReference type="NCBIfam" id="TIGR03002">
    <property type="entry name" value="outer_YhbN_LptA"/>
    <property type="match status" value="1"/>
</dbReference>
<dbReference type="OrthoDB" id="5295619at2"/>
<dbReference type="AlphaFoldDB" id="A0A1B7JXU7"/>
<accession>A0A1B7JXU7</accession>
<keyword evidence="2 4" id="KW-0732">Signal</keyword>
<dbReference type="GO" id="GO:0001530">
    <property type="term" value="F:lipopolysaccharide binding"/>
    <property type="evidence" value="ECO:0007669"/>
    <property type="project" value="InterPro"/>
</dbReference>
<comment type="caution">
    <text evidence="6">The sequence shown here is derived from an EMBL/GenBank/DDBJ whole genome shotgun (WGS) entry which is preliminary data.</text>
</comment>
<reference evidence="6 7" key="1">
    <citation type="submission" date="2016-04" db="EMBL/GenBank/DDBJ databases">
        <title>ATOL: Assembling a taxonomically balanced genome-scale reconstruction of the evolutionary history of the Enterobacteriaceae.</title>
        <authorList>
            <person name="Plunkett G.III."/>
            <person name="Neeno-Eckwall E.C."/>
            <person name="Glasner J.D."/>
            <person name="Perna N.T."/>
        </authorList>
    </citation>
    <scope>NUCLEOTIDE SEQUENCE [LARGE SCALE GENOMIC DNA]</scope>
    <source>
        <strain evidence="6 7">ATCC 35613</strain>
    </source>
</reference>
<organism evidence="6 7">
    <name type="scientific">Providencia heimbachae ATCC 35613</name>
    <dbReference type="NCBI Taxonomy" id="1354272"/>
    <lineage>
        <taxon>Bacteria</taxon>
        <taxon>Pseudomonadati</taxon>
        <taxon>Pseudomonadota</taxon>
        <taxon>Gammaproteobacteria</taxon>
        <taxon>Enterobacterales</taxon>
        <taxon>Morganellaceae</taxon>
        <taxon>Providencia</taxon>
    </lineage>
</organism>
<dbReference type="InterPro" id="IPR005653">
    <property type="entry name" value="OstA-like_N"/>
</dbReference>
<dbReference type="GO" id="GO:0015920">
    <property type="term" value="P:lipopolysaccharide transport"/>
    <property type="evidence" value="ECO:0007669"/>
    <property type="project" value="UniProtKB-UniRule"/>
</dbReference>
<dbReference type="GO" id="GO:0009279">
    <property type="term" value="C:cell outer membrane"/>
    <property type="evidence" value="ECO:0007669"/>
    <property type="project" value="TreeGrafter"/>
</dbReference>
<evidence type="ECO:0000256" key="4">
    <source>
        <dbReference type="HAMAP-Rule" id="MF_01914"/>
    </source>
</evidence>
<dbReference type="Proteomes" id="UP000078224">
    <property type="component" value="Unassembled WGS sequence"/>
</dbReference>
<evidence type="ECO:0000256" key="2">
    <source>
        <dbReference type="ARBA" id="ARBA00022729"/>
    </source>
</evidence>
<dbReference type="PANTHER" id="PTHR36504:SF1">
    <property type="entry name" value="LIPOPOLYSACCHARIDE EXPORT SYSTEM PROTEIN LPTA"/>
    <property type="match status" value="1"/>
</dbReference>
<comment type="similarity">
    <text evidence="4">Belongs to the LptA family.</text>
</comment>
<feature type="chain" id="PRO_5009004184" description="Lipopolysaccharide export system protein LptA" evidence="4">
    <location>
        <begin position="28"/>
        <end position="187"/>
    </location>
</feature>
<dbReference type="PATRIC" id="fig|1354272.4.peg.1443"/>
<evidence type="ECO:0000256" key="3">
    <source>
        <dbReference type="ARBA" id="ARBA00022764"/>
    </source>
</evidence>
<dbReference type="HAMAP" id="MF_01914">
    <property type="entry name" value="LPS_assembly_LptA"/>
    <property type="match status" value="1"/>
</dbReference>
<gene>
    <name evidence="4" type="primary">lptA</name>
    <name evidence="6" type="ORF">M998_1422</name>
</gene>
<comment type="subunit">
    <text evidence="4">Component of the lipopolysaccharide transport and assembly complex.</text>
</comment>
<keyword evidence="3 4" id="KW-0574">Periplasm</keyword>
<feature type="signal peptide" evidence="4">
    <location>
        <begin position="1"/>
        <end position="27"/>
    </location>
</feature>
<keyword evidence="7" id="KW-1185">Reference proteome</keyword>
<dbReference type="EMBL" id="LXEW01000021">
    <property type="protein sequence ID" value="OAT52743.1"/>
    <property type="molecule type" value="Genomic_DNA"/>
</dbReference>
<name>A0A1B7JXU7_9GAMM</name>
<dbReference type="Pfam" id="PF03968">
    <property type="entry name" value="LptD_N"/>
    <property type="match status" value="1"/>
</dbReference>
<dbReference type="InterPro" id="IPR052037">
    <property type="entry name" value="LPS_export_LptA"/>
</dbReference>
<dbReference type="InterPro" id="IPR014340">
    <property type="entry name" value="LptA"/>
</dbReference>
<sequence precursor="true">MNQVTKKRFIQGAVASAILALSLPAMALKSDTQQPMTINSVKQSLDLEKNITTFTDDVVIKQGSIDIKANKVVVTRPSSDSDKIVIEAFGTPVTFYQLQDDGKPIKGHAAKARYEVDKQLVTLTGDAYLEQLDSNIKGDKITYVVPTQQMEAFSDKGKRVTTVILPAQLQEKGPAANSSSTNTSKSK</sequence>
<keyword evidence="1 4" id="KW-0813">Transport</keyword>
<dbReference type="GO" id="GO:0017089">
    <property type="term" value="F:glycolipid transfer activity"/>
    <property type="evidence" value="ECO:0007669"/>
    <property type="project" value="TreeGrafter"/>
</dbReference>
<dbReference type="GO" id="GO:0043165">
    <property type="term" value="P:Gram-negative-bacterium-type cell outer membrane assembly"/>
    <property type="evidence" value="ECO:0007669"/>
    <property type="project" value="UniProtKB-UniRule"/>
</dbReference>
<evidence type="ECO:0000313" key="6">
    <source>
        <dbReference type="EMBL" id="OAT52743.1"/>
    </source>
</evidence>
<evidence type="ECO:0000313" key="7">
    <source>
        <dbReference type="Proteomes" id="UP000078224"/>
    </source>
</evidence>
<feature type="domain" description="Organic solvent tolerance-like N-terminal" evidence="5">
    <location>
        <begin position="37"/>
        <end position="148"/>
    </location>
</feature>
<dbReference type="PANTHER" id="PTHR36504">
    <property type="entry name" value="LIPOPOLYSACCHARIDE EXPORT SYSTEM PROTEIN LPTA"/>
    <property type="match status" value="1"/>
</dbReference>
<dbReference type="GO" id="GO:0030288">
    <property type="term" value="C:outer membrane-bounded periplasmic space"/>
    <property type="evidence" value="ECO:0007669"/>
    <property type="project" value="TreeGrafter"/>
</dbReference>
<proteinExistence type="inferred from homology"/>
<protein>
    <recommendedName>
        <fullName evidence="4">Lipopolysaccharide export system protein LptA</fullName>
    </recommendedName>
</protein>
<dbReference type="RefSeq" id="WP_068440834.1">
    <property type="nucleotide sequence ID" value="NZ_LXEW01000021.1"/>
</dbReference>
<dbReference type="NCBIfam" id="NF008143">
    <property type="entry name" value="PRK10894.1"/>
    <property type="match status" value="1"/>
</dbReference>
<evidence type="ECO:0000256" key="1">
    <source>
        <dbReference type="ARBA" id="ARBA00022448"/>
    </source>
</evidence>
<comment type="function">
    <text evidence="4">Involved in the assembly of lipopolysaccharide (LPS). Required for the translocation of LPS from the inner membrane to the outer membrane. May form a bridge between the inner membrane and the outer membrane, via interactions with LptC and LptD, thereby facilitating LPS transfer across the periplasm.</text>
</comment>
<dbReference type="Gene3D" id="2.60.450.10">
    <property type="entry name" value="Lipopolysaccharide (LPS) transport protein A like domain"/>
    <property type="match status" value="1"/>
</dbReference>